<dbReference type="PANTHER" id="PTHR15746:SF14">
    <property type="entry name" value="RAB11 FAMILY-INTERACTING PROTEIN 5"/>
    <property type="match status" value="1"/>
</dbReference>
<dbReference type="GO" id="GO:0031267">
    <property type="term" value="F:small GTPase binding"/>
    <property type="evidence" value="ECO:0007669"/>
    <property type="project" value="InterPro"/>
</dbReference>
<protein>
    <recommendedName>
        <fullName evidence="3">C2 domain-containing protein</fullName>
    </recommendedName>
</protein>
<proteinExistence type="predicted"/>
<comment type="subcellular location">
    <subcellularLocation>
        <location evidence="1">Recycling endosome</location>
    </subcellularLocation>
</comment>
<dbReference type="GO" id="GO:0045055">
    <property type="term" value="P:regulated exocytosis"/>
    <property type="evidence" value="ECO:0007669"/>
    <property type="project" value="TreeGrafter"/>
</dbReference>
<dbReference type="GeneTree" id="ENSGT00940000158783"/>
<dbReference type="InterPro" id="IPR000008">
    <property type="entry name" value="C2_dom"/>
</dbReference>
<dbReference type="AlphaFoldDB" id="A0AAY5F1M7"/>
<dbReference type="FunFam" id="2.60.40.150:FF:000070">
    <property type="entry name" value="rab11 family-interacting protein 2 isoform X1"/>
    <property type="match status" value="1"/>
</dbReference>
<name>A0AAY5F1M7_ELEEL</name>
<evidence type="ECO:0000313" key="5">
    <source>
        <dbReference type="Proteomes" id="UP000314983"/>
    </source>
</evidence>
<accession>A0AAY5F1M7</accession>
<dbReference type="GO" id="GO:0045335">
    <property type="term" value="C:phagocytic vesicle"/>
    <property type="evidence" value="ECO:0007669"/>
    <property type="project" value="TreeGrafter"/>
</dbReference>
<dbReference type="Proteomes" id="UP000314983">
    <property type="component" value="Chromosome 11"/>
</dbReference>
<reference evidence="4 5" key="1">
    <citation type="submission" date="2020-05" db="EMBL/GenBank/DDBJ databases">
        <title>Electrophorus electricus (electric eel) genome, fEleEle1, primary haplotype.</title>
        <authorList>
            <person name="Myers G."/>
            <person name="Meyer A."/>
            <person name="Fedrigo O."/>
            <person name="Formenti G."/>
            <person name="Rhie A."/>
            <person name="Tracey A."/>
            <person name="Sims Y."/>
            <person name="Jarvis E.D."/>
        </authorList>
    </citation>
    <scope>NUCLEOTIDE SEQUENCE [LARGE SCALE GENOMIC DNA]</scope>
</reference>
<dbReference type="Gene3D" id="2.60.40.150">
    <property type="entry name" value="C2 domain"/>
    <property type="match status" value="1"/>
</dbReference>
<evidence type="ECO:0000256" key="1">
    <source>
        <dbReference type="ARBA" id="ARBA00004172"/>
    </source>
</evidence>
<reference evidence="4" key="2">
    <citation type="submission" date="2025-08" db="UniProtKB">
        <authorList>
            <consortium name="Ensembl"/>
        </authorList>
    </citation>
    <scope>IDENTIFICATION</scope>
</reference>
<reference evidence="4" key="3">
    <citation type="submission" date="2025-09" db="UniProtKB">
        <authorList>
            <consortium name="Ensembl"/>
        </authorList>
    </citation>
    <scope>IDENTIFICATION</scope>
</reference>
<dbReference type="SMART" id="SM00239">
    <property type="entry name" value="C2"/>
    <property type="match status" value="1"/>
</dbReference>
<evidence type="ECO:0000259" key="3">
    <source>
        <dbReference type="PROSITE" id="PS50004"/>
    </source>
</evidence>
<sequence length="170" mass="19122">LSLKGWVPTHVQVLVVRARGLRAKGKHGTSDVYTLIQVGKEKYSTCVMEKTTEPEWGEECSFELLPGILEEGGRDVCPPGNCDLTLTVMHRALIGLDVFLGQAVIPLDKAFNDRTCMKNEWCRLHSKTGKKEKERGELQVTVQFTRHNLTASMYDLSLKDKPPILITKQK</sequence>
<organism evidence="4 5">
    <name type="scientific">Electrophorus electricus</name>
    <name type="common">Electric eel</name>
    <name type="synonym">Gymnotus electricus</name>
    <dbReference type="NCBI Taxonomy" id="8005"/>
    <lineage>
        <taxon>Eukaryota</taxon>
        <taxon>Metazoa</taxon>
        <taxon>Chordata</taxon>
        <taxon>Craniata</taxon>
        <taxon>Vertebrata</taxon>
        <taxon>Euteleostomi</taxon>
        <taxon>Actinopterygii</taxon>
        <taxon>Neopterygii</taxon>
        <taxon>Teleostei</taxon>
        <taxon>Ostariophysi</taxon>
        <taxon>Gymnotiformes</taxon>
        <taxon>Gymnotoidei</taxon>
        <taxon>Gymnotidae</taxon>
        <taxon>Electrophorus</taxon>
    </lineage>
</organism>
<keyword evidence="2" id="KW-0967">Endosome</keyword>
<evidence type="ECO:0000256" key="2">
    <source>
        <dbReference type="ARBA" id="ARBA00022753"/>
    </source>
</evidence>
<dbReference type="Pfam" id="PF00168">
    <property type="entry name" value="C2"/>
    <property type="match status" value="1"/>
</dbReference>
<dbReference type="SUPFAM" id="SSF49562">
    <property type="entry name" value="C2 domain (Calcium/lipid-binding domain, CaLB)"/>
    <property type="match status" value="1"/>
</dbReference>
<dbReference type="GO" id="GO:0005739">
    <property type="term" value="C:mitochondrion"/>
    <property type="evidence" value="ECO:0007669"/>
    <property type="project" value="TreeGrafter"/>
</dbReference>
<dbReference type="PANTHER" id="PTHR15746">
    <property type="entry name" value="RAB11-RELATED"/>
    <property type="match status" value="1"/>
</dbReference>
<dbReference type="Ensembl" id="ENSEEET00000058863.1">
    <property type="protein sequence ID" value="ENSEEEP00000062855.1"/>
    <property type="gene ID" value="ENSEEEG00000027313.1"/>
</dbReference>
<dbReference type="InterPro" id="IPR035892">
    <property type="entry name" value="C2_domain_sf"/>
</dbReference>
<evidence type="ECO:0000313" key="4">
    <source>
        <dbReference type="Ensembl" id="ENSEEEP00000062855.1"/>
    </source>
</evidence>
<keyword evidence="5" id="KW-1185">Reference proteome</keyword>
<dbReference type="GO" id="GO:0005769">
    <property type="term" value="C:early endosome"/>
    <property type="evidence" value="ECO:0007669"/>
    <property type="project" value="TreeGrafter"/>
</dbReference>
<dbReference type="GO" id="GO:0055037">
    <property type="term" value="C:recycling endosome"/>
    <property type="evidence" value="ECO:0007669"/>
    <property type="project" value="UniProtKB-SubCell"/>
</dbReference>
<dbReference type="InterPro" id="IPR037789">
    <property type="entry name" value="FIP_classI"/>
</dbReference>
<dbReference type="GO" id="GO:0030141">
    <property type="term" value="C:secretory granule"/>
    <property type="evidence" value="ECO:0007669"/>
    <property type="project" value="TreeGrafter"/>
</dbReference>
<feature type="domain" description="C2" evidence="3">
    <location>
        <begin position="1"/>
        <end position="122"/>
    </location>
</feature>
<dbReference type="PROSITE" id="PS50004">
    <property type="entry name" value="C2"/>
    <property type="match status" value="1"/>
</dbReference>